<gene>
    <name evidence="14" type="ORF">CVT63_06410</name>
</gene>
<dbReference type="SUPFAM" id="SSF51735">
    <property type="entry name" value="NAD(P)-binding Rossmann-fold domains"/>
    <property type="match status" value="1"/>
</dbReference>
<dbReference type="InterPro" id="IPR044516">
    <property type="entry name" value="UXS-like"/>
</dbReference>
<evidence type="ECO:0000256" key="7">
    <source>
        <dbReference type="ARBA" id="ARBA00023027"/>
    </source>
</evidence>
<dbReference type="Proteomes" id="UP000233654">
    <property type="component" value="Unassembled WGS sequence"/>
</dbReference>
<dbReference type="PANTHER" id="PTHR43078">
    <property type="entry name" value="UDP-GLUCURONIC ACID DECARBOXYLASE-RELATED"/>
    <property type="match status" value="1"/>
</dbReference>
<evidence type="ECO:0000256" key="10">
    <source>
        <dbReference type="ARBA" id="ARBA00023180"/>
    </source>
</evidence>
<keyword evidence="6" id="KW-1133">Transmembrane helix</keyword>
<name>A0A2N3G4V7_9ACTN</name>
<dbReference type="GO" id="GO:0048040">
    <property type="term" value="F:UDP-glucuronate decarboxylase activity"/>
    <property type="evidence" value="ECO:0007669"/>
    <property type="project" value="TreeGrafter"/>
</dbReference>
<comment type="subcellular location">
    <subcellularLocation>
        <location evidence="2">Golgi apparatus membrane</location>
        <topology evidence="2">Single-pass type II membrane protein</topology>
    </subcellularLocation>
    <subcellularLocation>
        <location evidence="12">Golgi apparatus</location>
        <location evidence="12">Golgi stack membrane</location>
    </subcellularLocation>
</comment>
<dbReference type="Pfam" id="PF01370">
    <property type="entry name" value="Epimerase"/>
    <property type="match status" value="1"/>
</dbReference>
<evidence type="ECO:0000256" key="5">
    <source>
        <dbReference type="ARBA" id="ARBA00022968"/>
    </source>
</evidence>
<feature type="domain" description="NAD-dependent epimerase/dehydratase" evidence="13">
    <location>
        <begin position="8"/>
        <end position="243"/>
    </location>
</feature>
<dbReference type="PANTHER" id="PTHR43078:SF6">
    <property type="entry name" value="UDP-GLUCURONIC ACID DECARBOXYLASE 1"/>
    <property type="match status" value="1"/>
</dbReference>
<dbReference type="InterPro" id="IPR036291">
    <property type="entry name" value="NAD(P)-bd_dom_sf"/>
</dbReference>
<sequence>MAKKKKRALVTGGAGFIGSHLCDALLAEGCEVTCLDNLATGKLENINMARNNPLFGFEKRNVIEPFDVQADVIYHLASPASPMDYYATPVETMLANSYGAWNCLELARKTGARLLIASTSEVYGDPEVSPQGEDYYGHVNPIGLRSCYDEGKRFSEALCKACERQYETDAVIARIFNTYGSRMRANDGRVIPNFICQALEGKPFTIYGDGNQTRSFCHVSDMVKGLMLAMKTPEAGGEVINIGNPDEMRIIDLAARLREKTGTSSVTVFEPLLQDDPFQRKPDISKAMKLLAWAPQVGLDEGLDDTIAWFRQSRT</sequence>
<evidence type="ECO:0000259" key="13">
    <source>
        <dbReference type="Pfam" id="PF01370"/>
    </source>
</evidence>
<dbReference type="CDD" id="cd05230">
    <property type="entry name" value="UGD_SDR_e"/>
    <property type="match status" value="1"/>
</dbReference>
<keyword evidence="5" id="KW-0735">Signal-anchor</keyword>
<evidence type="ECO:0000256" key="1">
    <source>
        <dbReference type="ARBA" id="ARBA00001911"/>
    </source>
</evidence>
<keyword evidence="9" id="KW-0472">Membrane</keyword>
<evidence type="ECO:0000256" key="4">
    <source>
        <dbReference type="ARBA" id="ARBA00022793"/>
    </source>
</evidence>
<keyword evidence="4" id="KW-0210">Decarboxylase</keyword>
<evidence type="ECO:0000256" key="3">
    <source>
        <dbReference type="ARBA" id="ARBA00022692"/>
    </source>
</evidence>
<evidence type="ECO:0000256" key="2">
    <source>
        <dbReference type="ARBA" id="ARBA00004323"/>
    </source>
</evidence>
<evidence type="ECO:0000256" key="8">
    <source>
        <dbReference type="ARBA" id="ARBA00023034"/>
    </source>
</evidence>
<evidence type="ECO:0000256" key="11">
    <source>
        <dbReference type="ARBA" id="ARBA00023239"/>
    </source>
</evidence>
<keyword evidence="8" id="KW-0333">Golgi apparatus</keyword>
<dbReference type="Gene3D" id="3.40.50.720">
    <property type="entry name" value="NAD(P)-binding Rossmann-like Domain"/>
    <property type="match status" value="1"/>
</dbReference>
<evidence type="ECO:0000256" key="9">
    <source>
        <dbReference type="ARBA" id="ARBA00023136"/>
    </source>
</evidence>
<evidence type="ECO:0000256" key="6">
    <source>
        <dbReference type="ARBA" id="ARBA00022989"/>
    </source>
</evidence>
<keyword evidence="11" id="KW-0456">Lyase</keyword>
<dbReference type="GO" id="GO:0005737">
    <property type="term" value="C:cytoplasm"/>
    <property type="evidence" value="ECO:0007669"/>
    <property type="project" value="TreeGrafter"/>
</dbReference>
<dbReference type="EMBL" id="PHEX01000058">
    <property type="protein sequence ID" value="PKQ27747.1"/>
    <property type="molecule type" value="Genomic_DNA"/>
</dbReference>
<evidence type="ECO:0000313" key="14">
    <source>
        <dbReference type="EMBL" id="PKQ27747.1"/>
    </source>
</evidence>
<accession>A0A2N3G4V7</accession>
<dbReference type="GO" id="GO:0042732">
    <property type="term" value="P:D-xylose metabolic process"/>
    <property type="evidence" value="ECO:0007669"/>
    <property type="project" value="InterPro"/>
</dbReference>
<reference evidence="14 15" key="1">
    <citation type="journal article" date="2017" name="ISME J.">
        <title>Potential for microbial H2 and metal transformations associated with novel bacteria and archaea in deep terrestrial subsurface sediments.</title>
        <authorList>
            <person name="Hernsdorf A.W."/>
            <person name="Amano Y."/>
            <person name="Miyakawa K."/>
            <person name="Ise K."/>
            <person name="Suzuki Y."/>
            <person name="Anantharaman K."/>
            <person name="Probst A."/>
            <person name="Burstein D."/>
            <person name="Thomas B.C."/>
            <person name="Banfield J.F."/>
        </authorList>
    </citation>
    <scope>NUCLEOTIDE SEQUENCE [LARGE SCALE GENOMIC DNA]</scope>
    <source>
        <strain evidence="14">HGW-Actinobacteria-3</strain>
    </source>
</reference>
<comment type="caution">
    <text evidence="14">The sequence shown here is derived from an EMBL/GenBank/DDBJ whole genome shotgun (WGS) entry which is preliminary data.</text>
</comment>
<keyword evidence="7" id="KW-0520">NAD</keyword>
<dbReference type="FunFam" id="3.40.50.720:FF:000065">
    <property type="entry name" value="UDP-glucuronic acid decarboxylase 1"/>
    <property type="match status" value="1"/>
</dbReference>
<comment type="cofactor">
    <cofactor evidence="1">
        <name>NAD(+)</name>
        <dbReference type="ChEBI" id="CHEBI:57540"/>
    </cofactor>
</comment>
<dbReference type="InterPro" id="IPR001509">
    <property type="entry name" value="Epimerase_deHydtase"/>
</dbReference>
<proteinExistence type="predicted"/>
<protein>
    <recommendedName>
        <fullName evidence="13">NAD-dependent epimerase/dehydratase domain-containing protein</fullName>
    </recommendedName>
</protein>
<dbReference type="GO" id="GO:0070403">
    <property type="term" value="F:NAD+ binding"/>
    <property type="evidence" value="ECO:0007669"/>
    <property type="project" value="InterPro"/>
</dbReference>
<evidence type="ECO:0000313" key="15">
    <source>
        <dbReference type="Proteomes" id="UP000233654"/>
    </source>
</evidence>
<evidence type="ECO:0000256" key="12">
    <source>
        <dbReference type="ARBA" id="ARBA00037859"/>
    </source>
</evidence>
<organism evidence="14 15">
    <name type="scientific">Candidatus Anoxymicrobium japonicum</name>
    <dbReference type="NCBI Taxonomy" id="2013648"/>
    <lineage>
        <taxon>Bacteria</taxon>
        <taxon>Bacillati</taxon>
        <taxon>Actinomycetota</taxon>
        <taxon>Candidatus Geothermincolia</taxon>
        <taxon>Candidatus Geothermincolales</taxon>
        <taxon>Candidatus Anoxymicrobiaceae</taxon>
        <taxon>Candidatus Anoxymicrobium</taxon>
    </lineage>
</organism>
<dbReference type="AlphaFoldDB" id="A0A2N3G4V7"/>
<keyword evidence="3" id="KW-0812">Transmembrane</keyword>
<keyword evidence="10" id="KW-0325">Glycoprotein</keyword>